<accession>A0A3M7PSK5</accession>
<dbReference type="SMART" id="SM00324">
    <property type="entry name" value="RhoGAP"/>
    <property type="match status" value="1"/>
</dbReference>
<dbReference type="Pfam" id="PF00620">
    <property type="entry name" value="RhoGAP"/>
    <property type="match status" value="1"/>
</dbReference>
<dbReference type="PROSITE" id="PS50238">
    <property type="entry name" value="RHOGAP"/>
    <property type="match status" value="1"/>
</dbReference>
<dbReference type="GO" id="GO:0007165">
    <property type="term" value="P:signal transduction"/>
    <property type="evidence" value="ECO:0007669"/>
    <property type="project" value="InterPro"/>
</dbReference>
<dbReference type="Gene3D" id="1.10.555.10">
    <property type="entry name" value="Rho GTPase activation protein"/>
    <property type="match status" value="1"/>
</dbReference>
<dbReference type="STRING" id="10195.A0A3M7PSK5"/>
<dbReference type="PANTHER" id="PTHR15670:SF4">
    <property type="entry name" value="RHO GTPASE-ACTIVATING PROTEIN 11A"/>
    <property type="match status" value="1"/>
</dbReference>
<dbReference type="SUPFAM" id="SSF48350">
    <property type="entry name" value="GTPase activation domain, GAP"/>
    <property type="match status" value="1"/>
</dbReference>
<dbReference type="InterPro" id="IPR042869">
    <property type="entry name" value="ARHGAP11A/B"/>
</dbReference>
<dbReference type="GO" id="GO:0005096">
    <property type="term" value="F:GTPase activator activity"/>
    <property type="evidence" value="ECO:0007669"/>
    <property type="project" value="TreeGrafter"/>
</dbReference>
<dbReference type="OrthoDB" id="410651at2759"/>
<dbReference type="EMBL" id="REGN01009094">
    <property type="protein sequence ID" value="RNA01964.1"/>
    <property type="molecule type" value="Genomic_DNA"/>
</dbReference>
<sequence length="376" mass="42607">MENFIAHKFFAWIMNLRVKLKKQSEEGLYNFSNFAVFDLTSLVKLFFRELPESLLTFSLYANFIKAVKLESSNSKLESILSLCLQLPDINLHVLIYLMNFLKKITLQESVNKMNSFNLAVCFAPNIIYTRINKSNELYINEERIVVQLLIENSGLIGKVSDSVYERSVMLNSLCCSTSLNQNSTKLTNQNSNDTNNNTFNTNTNGLSASNDVMFLYDQDLQENNSFAHHTQSAASTSLSSYCSSSNKKEKKKRRSSSLKELMNTIQNSISKFRRRSASEKNDKTTYSIITCTSMTSASSSTNCDDLTSNRYEDKHKLLDTPFLKGVQSSKQLANQLCSNFYATPRINKRNAEDSLQSTTKKYGLRAQLLSEIALAS</sequence>
<name>A0A3M7PSK5_BRAPC</name>
<dbReference type="PANTHER" id="PTHR15670">
    <property type="entry name" value="RHO GTPASE ACTIVATING PROTEIN 11A"/>
    <property type="match status" value="1"/>
</dbReference>
<dbReference type="InterPro" id="IPR008936">
    <property type="entry name" value="Rho_GTPase_activation_prot"/>
</dbReference>
<protein>
    <submittedName>
        <fullName evidence="2">Rho GTPase-activating 11A isoform X1</fullName>
    </submittedName>
</protein>
<evidence type="ECO:0000313" key="3">
    <source>
        <dbReference type="Proteomes" id="UP000276133"/>
    </source>
</evidence>
<dbReference type="InterPro" id="IPR000198">
    <property type="entry name" value="RhoGAP_dom"/>
</dbReference>
<feature type="domain" description="Rho-GAP" evidence="1">
    <location>
        <begin position="1"/>
        <end position="157"/>
    </location>
</feature>
<reference evidence="2 3" key="1">
    <citation type="journal article" date="2018" name="Sci. Rep.">
        <title>Genomic signatures of local adaptation to the degree of environmental predictability in rotifers.</title>
        <authorList>
            <person name="Franch-Gras L."/>
            <person name="Hahn C."/>
            <person name="Garcia-Roger E.M."/>
            <person name="Carmona M.J."/>
            <person name="Serra M."/>
            <person name="Gomez A."/>
        </authorList>
    </citation>
    <scope>NUCLEOTIDE SEQUENCE [LARGE SCALE GENOMIC DNA]</scope>
    <source>
        <strain evidence="2">HYR1</strain>
    </source>
</reference>
<gene>
    <name evidence="2" type="ORF">BpHYR1_016542</name>
</gene>
<comment type="caution">
    <text evidence="2">The sequence shown here is derived from an EMBL/GenBank/DDBJ whole genome shotgun (WGS) entry which is preliminary data.</text>
</comment>
<organism evidence="2 3">
    <name type="scientific">Brachionus plicatilis</name>
    <name type="common">Marine rotifer</name>
    <name type="synonym">Brachionus muelleri</name>
    <dbReference type="NCBI Taxonomy" id="10195"/>
    <lineage>
        <taxon>Eukaryota</taxon>
        <taxon>Metazoa</taxon>
        <taxon>Spiralia</taxon>
        <taxon>Gnathifera</taxon>
        <taxon>Rotifera</taxon>
        <taxon>Eurotatoria</taxon>
        <taxon>Monogononta</taxon>
        <taxon>Pseudotrocha</taxon>
        <taxon>Ploima</taxon>
        <taxon>Brachionidae</taxon>
        <taxon>Brachionus</taxon>
    </lineage>
</organism>
<keyword evidence="3" id="KW-1185">Reference proteome</keyword>
<dbReference type="Proteomes" id="UP000276133">
    <property type="component" value="Unassembled WGS sequence"/>
</dbReference>
<proteinExistence type="predicted"/>
<evidence type="ECO:0000259" key="1">
    <source>
        <dbReference type="PROSITE" id="PS50238"/>
    </source>
</evidence>
<evidence type="ECO:0000313" key="2">
    <source>
        <dbReference type="EMBL" id="RNA01964.1"/>
    </source>
</evidence>
<dbReference type="AlphaFoldDB" id="A0A3M7PSK5"/>